<evidence type="ECO:0000313" key="3">
    <source>
        <dbReference type="EMBL" id="GAA0347019.1"/>
    </source>
</evidence>
<dbReference type="InterPro" id="IPR001437">
    <property type="entry name" value="Tscrpt_elong_fac_GreA/B_C"/>
</dbReference>
<evidence type="ECO:0000259" key="2">
    <source>
        <dbReference type="Pfam" id="PF14760"/>
    </source>
</evidence>
<proteinExistence type="predicted"/>
<name>A0ABN0WUM8_9ALTE</name>
<dbReference type="SUPFAM" id="SSF54534">
    <property type="entry name" value="FKBP-like"/>
    <property type="match status" value="1"/>
</dbReference>
<dbReference type="RefSeq" id="WP_343842348.1">
    <property type="nucleotide sequence ID" value="NZ_BAAAEI010000006.1"/>
</dbReference>
<dbReference type="NCBIfam" id="NF004396">
    <property type="entry name" value="PRK05753.1"/>
    <property type="match status" value="1"/>
</dbReference>
<reference evidence="3 4" key="1">
    <citation type="journal article" date="2019" name="Int. J. Syst. Evol. Microbiol.">
        <title>The Global Catalogue of Microorganisms (GCM) 10K type strain sequencing project: providing services to taxonomists for standard genome sequencing and annotation.</title>
        <authorList>
            <consortium name="The Broad Institute Genomics Platform"/>
            <consortium name="The Broad Institute Genome Sequencing Center for Infectious Disease"/>
            <person name="Wu L."/>
            <person name="Ma J."/>
        </authorList>
    </citation>
    <scope>NUCLEOTIDE SEQUENCE [LARGE SCALE GENOMIC DNA]</scope>
    <source>
        <strain evidence="3 4">JCM 13378</strain>
    </source>
</reference>
<dbReference type="Gene3D" id="1.10.286.20">
    <property type="match status" value="1"/>
</dbReference>
<dbReference type="PANTHER" id="PTHR30437">
    <property type="entry name" value="TRANSCRIPTION ELONGATION FACTOR GREA"/>
    <property type="match status" value="1"/>
</dbReference>
<dbReference type="GO" id="GO:0016301">
    <property type="term" value="F:kinase activity"/>
    <property type="evidence" value="ECO:0007669"/>
    <property type="project" value="UniProtKB-KW"/>
</dbReference>
<accession>A0ABN0WUM8</accession>
<keyword evidence="3" id="KW-0418">Kinase</keyword>
<evidence type="ECO:0000259" key="1">
    <source>
        <dbReference type="Pfam" id="PF01272"/>
    </source>
</evidence>
<dbReference type="EMBL" id="BAAAEI010000006">
    <property type="protein sequence ID" value="GAA0347019.1"/>
    <property type="molecule type" value="Genomic_DNA"/>
</dbReference>
<protein>
    <submittedName>
        <fullName evidence="3">Nucleoside diphosphate kinase regulator</fullName>
    </submittedName>
</protein>
<gene>
    <name evidence="3" type="primary">rnk</name>
    <name evidence="3" type="ORF">GCM10009092_09320</name>
</gene>
<dbReference type="Proteomes" id="UP001501757">
    <property type="component" value="Unassembled WGS sequence"/>
</dbReference>
<sequence length="137" mass="14953">MTTQPRILISNQDADRLEAMLDSLSDKAFPGKTELLRELDRAENVDSCDIPPGVVTMNSTVRFKVVSSGESFCKTLVFPKDMDDTGDKISILAPIGSALIGLSQGDDMQWPAPGGKTLTVHIDEVLYQPEHAGQLHR</sequence>
<dbReference type="InterPro" id="IPR023459">
    <property type="entry name" value="Tscrpt_elong_fac_GreA/B_fam"/>
</dbReference>
<feature type="domain" description="Transcription elongation factor GreA/GreB C-terminal" evidence="1">
    <location>
        <begin position="52"/>
        <end position="126"/>
    </location>
</feature>
<dbReference type="InterPro" id="IPR036953">
    <property type="entry name" value="GreA/GreB_C_sf"/>
</dbReference>
<keyword evidence="3" id="KW-0808">Transferase</keyword>
<dbReference type="Pfam" id="PF14760">
    <property type="entry name" value="Rnk_N"/>
    <property type="match status" value="1"/>
</dbReference>
<keyword evidence="4" id="KW-1185">Reference proteome</keyword>
<evidence type="ECO:0000313" key="4">
    <source>
        <dbReference type="Proteomes" id="UP001501757"/>
    </source>
</evidence>
<dbReference type="Pfam" id="PF01272">
    <property type="entry name" value="GreA_GreB"/>
    <property type="match status" value="1"/>
</dbReference>
<dbReference type="PANTHER" id="PTHR30437:SF5">
    <property type="entry name" value="REGULATOR OF NUCLEOSIDE DIPHOSPHATE KINASE"/>
    <property type="match status" value="1"/>
</dbReference>
<comment type="caution">
    <text evidence="3">The sequence shown here is derived from an EMBL/GenBank/DDBJ whole genome shotgun (WGS) entry which is preliminary data.</text>
</comment>
<feature type="domain" description="Regulator of nucleoside diphosphate kinase N-terminal" evidence="2">
    <location>
        <begin position="5"/>
        <end position="44"/>
    </location>
</feature>
<organism evidence="3 4">
    <name type="scientific">Bowmanella denitrificans</name>
    <dbReference type="NCBI Taxonomy" id="366582"/>
    <lineage>
        <taxon>Bacteria</taxon>
        <taxon>Pseudomonadati</taxon>
        <taxon>Pseudomonadota</taxon>
        <taxon>Gammaproteobacteria</taxon>
        <taxon>Alteromonadales</taxon>
        <taxon>Alteromonadaceae</taxon>
        <taxon>Bowmanella</taxon>
    </lineage>
</organism>
<dbReference type="InterPro" id="IPR029462">
    <property type="entry name" value="Rnk_N"/>
</dbReference>
<dbReference type="Gene3D" id="3.10.50.30">
    <property type="entry name" value="Transcription elongation factor, GreA/GreB, C-terminal domain"/>
    <property type="match status" value="1"/>
</dbReference>